<feature type="compositionally biased region" description="Basic residues" evidence="1">
    <location>
        <begin position="32"/>
        <end position="43"/>
    </location>
</feature>
<feature type="compositionally biased region" description="Basic residues" evidence="1">
    <location>
        <begin position="1"/>
        <end position="12"/>
    </location>
</feature>
<feature type="compositionally biased region" description="Basic residues" evidence="1">
    <location>
        <begin position="155"/>
        <end position="170"/>
    </location>
</feature>
<feature type="non-terminal residue" evidence="2">
    <location>
        <position position="1"/>
    </location>
</feature>
<sequence length="191" mass="20136">ARRRAPPRLRRGPRADGGGAAPPLRGGAADRRRARRAHGRRVRRADDGRARGPAGRPAGGGGRARGAAASRAARPRRPGKGPVQRRRGAQGRPGHGAPPGPRVRGPRALEPRLPAHLAHGRDDGLRSVAPAALDHRPRHRALPLRAPRPADHRGAPRRPRLLAHPRRRHPAAGAGRGAGAGAPVVHRAGRL</sequence>
<reference evidence="2" key="1">
    <citation type="submission" date="2020-02" db="EMBL/GenBank/DDBJ databases">
        <authorList>
            <person name="Meier V. D."/>
        </authorList>
    </citation>
    <scope>NUCLEOTIDE SEQUENCE</scope>
    <source>
        <strain evidence="2">AVDCRST_MAG30</strain>
    </source>
</reference>
<feature type="compositionally biased region" description="Low complexity" evidence="1">
    <location>
        <begin position="181"/>
        <end position="191"/>
    </location>
</feature>
<gene>
    <name evidence="2" type="ORF">AVDCRST_MAG30-149</name>
</gene>
<feature type="region of interest" description="Disordered" evidence="1">
    <location>
        <begin position="1"/>
        <end position="191"/>
    </location>
</feature>
<proteinExistence type="predicted"/>
<name>A0A6J4RKZ2_9ACTN</name>
<dbReference type="AlphaFoldDB" id="A0A6J4RKZ2"/>
<feature type="non-terminal residue" evidence="2">
    <location>
        <position position="191"/>
    </location>
</feature>
<feature type="compositionally biased region" description="Basic residues" evidence="1">
    <location>
        <begin position="73"/>
        <end position="89"/>
    </location>
</feature>
<dbReference type="EMBL" id="CADCVS010000029">
    <property type="protein sequence ID" value="CAA9471600.1"/>
    <property type="molecule type" value="Genomic_DNA"/>
</dbReference>
<evidence type="ECO:0000256" key="1">
    <source>
        <dbReference type="SAM" id="MobiDB-lite"/>
    </source>
</evidence>
<organism evidence="2">
    <name type="scientific">uncultured Solirubrobacteraceae bacterium</name>
    <dbReference type="NCBI Taxonomy" id="1162706"/>
    <lineage>
        <taxon>Bacteria</taxon>
        <taxon>Bacillati</taxon>
        <taxon>Actinomycetota</taxon>
        <taxon>Thermoleophilia</taxon>
        <taxon>Solirubrobacterales</taxon>
        <taxon>Solirubrobacteraceae</taxon>
        <taxon>environmental samples</taxon>
    </lineage>
</organism>
<accession>A0A6J4RKZ2</accession>
<evidence type="ECO:0000313" key="2">
    <source>
        <dbReference type="EMBL" id="CAA9471600.1"/>
    </source>
</evidence>
<protein>
    <submittedName>
        <fullName evidence="2">Uncharacterized protein</fullName>
    </submittedName>
</protein>